<protein>
    <recommendedName>
        <fullName evidence="4">Integral membrane protein</fullName>
    </recommendedName>
</protein>
<proteinExistence type="predicted"/>
<evidence type="ECO:0000313" key="3">
    <source>
        <dbReference type="Proteomes" id="UP001631993"/>
    </source>
</evidence>
<sequence>MMSTPLVIALGVVVILVASTLSVRREPPFWMVLLVCLAAYPISSALLRLPALADAGQGTVGEWTVRLAVISVGTALLGLALGRLRRRAQDRAPERATS</sequence>
<dbReference type="Proteomes" id="UP001631993">
    <property type="component" value="Unassembled WGS sequence"/>
</dbReference>
<feature type="transmembrane region" description="Helical" evidence="1">
    <location>
        <begin position="6"/>
        <end position="23"/>
    </location>
</feature>
<name>A0ABW9ITK2_STRGJ</name>
<evidence type="ECO:0000256" key="1">
    <source>
        <dbReference type="SAM" id="Phobius"/>
    </source>
</evidence>
<keyword evidence="3" id="KW-1185">Reference proteome</keyword>
<keyword evidence="1" id="KW-1133">Transmembrane helix</keyword>
<keyword evidence="1" id="KW-0472">Membrane</keyword>
<evidence type="ECO:0000313" key="2">
    <source>
        <dbReference type="EMBL" id="MFM9651548.1"/>
    </source>
</evidence>
<feature type="transmembrane region" description="Helical" evidence="1">
    <location>
        <begin position="30"/>
        <end position="51"/>
    </location>
</feature>
<dbReference type="EMBL" id="JBJVNE010000021">
    <property type="protein sequence ID" value="MFM9651548.1"/>
    <property type="molecule type" value="Genomic_DNA"/>
</dbReference>
<keyword evidence="1" id="KW-0812">Transmembrane</keyword>
<evidence type="ECO:0008006" key="4">
    <source>
        <dbReference type="Google" id="ProtNLM"/>
    </source>
</evidence>
<reference evidence="2 3" key="1">
    <citation type="submission" date="2024-12" db="EMBL/GenBank/DDBJ databases">
        <title>Forecasting of Potato common scab and diversities of Pathogenic streptomyces spp. in china.</title>
        <authorList>
            <person name="Handique U."/>
            <person name="Wu J."/>
        </authorList>
    </citation>
    <scope>NUCLEOTIDE SEQUENCE [LARGE SCALE GENOMIC DNA]</scope>
    <source>
        <strain evidence="2 3">ZRIMU1585</strain>
    </source>
</reference>
<accession>A0ABW9ITK2</accession>
<organism evidence="2 3">
    <name type="scientific">Streptomyces galilaeus</name>
    <dbReference type="NCBI Taxonomy" id="33899"/>
    <lineage>
        <taxon>Bacteria</taxon>
        <taxon>Bacillati</taxon>
        <taxon>Actinomycetota</taxon>
        <taxon>Actinomycetes</taxon>
        <taxon>Kitasatosporales</taxon>
        <taxon>Streptomycetaceae</taxon>
        <taxon>Streptomyces</taxon>
    </lineage>
</organism>
<feature type="transmembrane region" description="Helical" evidence="1">
    <location>
        <begin position="63"/>
        <end position="81"/>
    </location>
</feature>
<comment type="caution">
    <text evidence="2">The sequence shown here is derived from an EMBL/GenBank/DDBJ whole genome shotgun (WGS) entry which is preliminary data.</text>
</comment>
<dbReference type="RefSeq" id="WP_369280171.1">
    <property type="nucleotide sequence ID" value="NZ_JBJVMW010000023.1"/>
</dbReference>
<gene>
    <name evidence="2" type="ORF">ACKI1S_36010</name>
</gene>